<dbReference type="Pfam" id="PF01052">
    <property type="entry name" value="FliMN_C"/>
    <property type="match status" value="1"/>
</dbReference>
<dbReference type="RefSeq" id="WP_012676040.1">
    <property type="nucleotide sequence ID" value="NC_012440.1"/>
</dbReference>
<dbReference type="AlphaFoldDB" id="C0QRL8"/>
<dbReference type="STRING" id="123214.PERMA_1547"/>
<accession>C0QRL8</accession>
<dbReference type="PaxDb" id="123214-PERMA_1547"/>
<dbReference type="EMBL" id="CP001230">
    <property type="protein sequence ID" value="ACO03801.1"/>
    <property type="molecule type" value="Genomic_DNA"/>
</dbReference>
<dbReference type="OrthoDB" id="14195at2"/>
<dbReference type="KEGG" id="pmx:PERMA_1547"/>
<dbReference type="Gene3D" id="2.30.330.10">
    <property type="entry name" value="SpoA-like"/>
    <property type="match status" value="1"/>
</dbReference>
<organism evidence="2 3">
    <name type="scientific">Persephonella marina (strain DSM 14350 / EX-H1)</name>
    <dbReference type="NCBI Taxonomy" id="123214"/>
    <lineage>
        <taxon>Bacteria</taxon>
        <taxon>Pseudomonadati</taxon>
        <taxon>Aquificota</taxon>
        <taxon>Aquificia</taxon>
        <taxon>Aquificales</taxon>
        <taxon>Hydrogenothermaceae</taxon>
        <taxon>Persephonella</taxon>
    </lineage>
</organism>
<name>C0QRL8_PERMH</name>
<protein>
    <recommendedName>
        <fullName evidence="1">Flagellar motor switch protein FliN-like C-terminal domain-containing protein</fullName>
    </recommendedName>
</protein>
<evidence type="ECO:0000259" key="1">
    <source>
        <dbReference type="Pfam" id="PF01052"/>
    </source>
</evidence>
<dbReference type="HOGENOM" id="CLU_2220673_0_0_0"/>
<reference evidence="2 3" key="1">
    <citation type="journal article" date="2009" name="J. Bacteriol.">
        <title>Complete and draft genome sequences of six members of the Aquificales.</title>
        <authorList>
            <person name="Reysenbach A.L."/>
            <person name="Hamamura N."/>
            <person name="Podar M."/>
            <person name="Griffiths E."/>
            <person name="Ferreira S."/>
            <person name="Hochstein R."/>
            <person name="Heidelberg J."/>
            <person name="Johnson J."/>
            <person name="Mead D."/>
            <person name="Pohorille A."/>
            <person name="Sarmiento M."/>
            <person name="Schweighofer K."/>
            <person name="Seshadri R."/>
            <person name="Voytek M.A."/>
        </authorList>
    </citation>
    <scope>NUCLEOTIDE SEQUENCE [LARGE SCALE GENOMIC DNA]</scope>
    <source>
        <strain evidence="3">DSM 14350 / EX-H1</strain>
    </source>
</reference>
<keyword evidence="3" id="KW-1185">Reference proteome</keyword>
<dbReference type="InterPro" id="IPR001543">
    <property type="entry name" value="FliN-like_C"/>
</dbReference>
<evidence type="ECO:0000313" key="2">
    <source>
        <dbReference type="EMBL" id="ACO03801.1"/>
    </source>
</evidence>
<dbReference type="InterPro" id="IPR036429">
    <property type="entry name" value="SpoA-like_sf"/>
</dbReference>
<dbReference type="SUPFAM" id="SSF101801">
    <property type="entry name" value="Surface presentation of antigens (SPOA)"/>
    <property type="match status" value="1"/>
</dbReference>
<gene>
    <name evidence="2" type="ordered locus">PERMA_1547</name>
</gene>
<proteinExistence type="predicted"/>
<dbReference type="Proteomes" id="UP000001366">
    <property type="component" value="Chromosome"/>
</dbReference>
<feature type="domain" description="Flagellar motor switch protein FliN-like C-terminal" evidence="1">
    <location>
        <begin position="38"/>
        <end position="104"/>
    </location>
</feature>
<evidence type="ECO:0000313" key="3">
    <source>
        <dbReference type="Proteomes" id="UP000001366"/>
    </source>
</evidence>
<dbReference type="eggNOG" id="COG1886">
    <property type="taxonomic scope" value="Bacteria"/>
</dbReference>
<sequence length="106" mass="11771">MNGTVSVDIVADGNLYENGIIIEPFIEEEKEEVPCQKNIPLPVVIRLMSRDIPVSDIDRIGETTEILVSEKEEKDVELLVNGEIIGKGVVFKDSGSLKLKITDLYL</sequence>